<reference evidence="1" key="1">
    <citation type="submission" date="2018-06" db="EMBL/GenBank/DDBJ databases">
        <authorList>
            <person name="Zhirakovskaya E."/>
        </authorList>
    </citation>
    <scope>NUCLEOTIDE SEQUENCE</scope>
</reference>
<proteinExistence type="predicted"/>
<sequence>MKTLRLLPIVLVAVTALLLLKSIGLITQGGYTLLGTDVAQAQEVNSQTPDAAPNVEEGQVEQLSAIEEAAAQRAADSLFSSVNQPIRDNGQVDALPTLENEDGEISEFGNADGVSLTEQALLQRLRERRAELDAREQAIELQENLVVAAEARLNERIAYLQAIEAQVQALVDQQQAQDEGQFDALVSMYANMKSSDAASVFNSLNMDVLLRLAIKMSPRKMSPILADMNTERAQQLTVRMATAQNSSVQTQAAIDQVSPDMASLPQIVGQ</sequence>
<evidence type="ECO:0008006" key="2">
    <source>
        <dbReference type="Google" id="ProtNLM"/>
    </source>
</evidence>
<dbReference type="EMBL" id="UOEQ01000500">
    <property type="protein sequence ID" value="VAW24037.1"/>
    <property type="molecule type" value="Genomic_DNA"/>
</dbReference>
<dbReference type="AlphaFoldDB" id="A0A3B0UFG6"/>
<evidence type="ECO:0000313" key="1">
    <source>
        <dbReference type="EMBL" id="VAW24037.1"/>
    </source>
</evidence>
<accession>A0A3B0UFG6</accession>
<organism evidence="1">
    <name type="scientific">hydrothermal vent metagenome</name>
    <dbReference type="NCBI Taxonomy" id="652676"/>
    <lineage>
        <taxon>unclassified sequences</taxon>
        <taxon>metagenomes</taxon>
        <taxon>ecological metagenomes</taxon>
    </lineage>
</organism>
<protein>
    <recommendedName>
        <fullName evidence="2">Flagellar motility protein MotE, a chaperone for MotC folding</fullName>
    </recommendedName>
</protein>
<gene>
    <name evidence="1" type="ORF">MNBD_ALPHA11-1207</name>
</gene>
<name>A0A3B0UFG6_9ZZZZ</name>